<feature type="region of interest" description="Disordered" evidence="1">
    <location>
        <begin position="69"/>
        <end position="95"/>
    </location>
</feature>
<evidence type="ECO:0000313" key="3">
    <source>
        <dbReference type="Proteomes" id="UP001167796"/>
    </source>
</evidence>
<dbReference type="Proteomes" id="UP001167796">
    <property type="component" value="Unassembled WGS sequence"/>
</dbReference>
<proteinExistence type="predicted"/>
<keyword evidence="3" id="KW-1185">Reference proteome</keyword>
<name>A0ABT9A823_9BACT</name>
<organism evidence="2 3">
    <name type="scientific">Hymenobacter mellowenesis</name>
    <dbReference type="NCBI Taxonomy" id="3063995"/>
    <lineage>
        <taxon>Bacteria</taxon>
        <taxon>Pseudomonadati</taxon>
        <taxon>Bacteroidota</taxon>
        <taxon>Cytophagia</taxon>
        <taxon>Cytophagales</taxon>
        <taxon>Hymenobacteraceae</taxon>
        <taxon>Hymenobacter</taxon>
    </lineage>
</organism>
<gene>
    <name evidence="2" type="ORF">Q5H92_04005</name>
</gene>
<evidence type="ECO:0000313" key="2">
    <source>
        <dbReference type="EMBL" id="MDO7845509.1"/>
    </source>
</evidence>
<dbReference type="RefSeq" id="WP_305010192.1">
    <property type="nucleotide sequence ID" value="NZ_JAUQSX010000001.1"/>
</dbReference>
<evidence type="ECO:0000256" key="1">
    <source>
        <dbReference type="SAM" id="MobiDB-lite"/>
    </source>
</evidence>
<sequence length="95" mass="10079">MKRKAKLKVTSRTLAQLGRSLALSGTVSYAINGMPVAETKLRIANDAIARIDITRAVGSSSDVLVDVRITNRTPPPPAPDPSGKPRIMIRGTASL</sequence>
<dbReference type="EMBL" id="JAUQSX010000001">
    <property type="protein sequence ID" value="MDO7845509.1"/>
    <property type="molecule type" value="Genomic_DNA"/>
</dbReference>
<comment type="caution">
    <text evidence="2">The sequence shown here is derived from an EMBL/GenBank/DDBJ whole genome shotgun (WGS) entry which is preliminary data.</text>
</comment>
<feature type="compositionally biased region" description="Pro residues" evidence="1">
    <location>
        <begin position="73"/>
        <end position="82"/>
    </location>
</feature>
<reference evidence="2" key="1">
    <citation type="submission" date="2023-07" db="EMBL/GenBank/DDBJ databases">
        <authorList>
            <person name="Kim M.K."/>
        </authorList>
    </citation>
    <scope>NUCLEOTIDE SEQUENCE</scope>
    <source>
        <strain evidence="2">M29</strain>
    </source>
</reference>
<accession>A0ABT9A823</accession>
<protein>
    <submittedName>
        <fullName evidence="2">Uncharacterized protein</fullName>
    </submittedName>
</protein>